<evidence type="ECO:0008006" key="5">
    <source>
        <dbReference type="Google" id="ProtNLM"/>
    </source>
</evidence>
<evidence type="ECO:0000313" key="4">
    <source>
        <dbReference type="Proteomes" id="UP001206206"/>
    </source>
</evidence>
<dbReference type="EMBL" id="JANFNH010000047">
    <property type="protein sequence ID" value="MCQ4045673.1"/>
    <property type="molecule type" value="Genomic_DNA"/>
</dbReference>
<evidence type="ECO:0000313" key="3">
    <source>
        <dbReference type="EMBL" id="MCQ4045673.1"/>
    </source>
</evidence>
<reference evidence="3 4" key="1">
    <citation type="submission" date="2022-06" db="EMBL/GenBank/DDBJ databases">
        <title>Draft genome sequence of type strain Streptomyces rubrisoli DSM 42083.</title>
        <authorList>
            <person name="Duangmal K."/>
            <person name="Klaysubun C."/>
        </authorList>
    </citation>
    <scope>NUCLEOTIDE SEQUENCE [LARGE SCALE GENOMIC DNA]</scope>
    <source>
        <strain evidence="3 4">DSM 42083</strain>
    </source>
</reference>
<proteinExistence type="predicted"/>
<gene>
    <name evidence="3" type="ORF">NON19_27495</name>
</gene>
<protein>
    <recommendedName>
        <fullName evidence="5">DUF308 domain-containing protein</fullName>
    </recommendedName>
</protein>
<organism evidence="3 4">
    <name type="scientific">Streptantibioticus rubrisoli</name>
    <dbReference type="NCBI Taxonomy" id="1387313"/>
    <lineage>
        <taxon>Bacteria</taxon>
        <taxon>Bacillati</taxon>
        <taxon>Actinomycetota</taxon>
        <taxon>Actinomycetes</taxon>
        <taxon>Kitasatosporales</taxon>
        <taxon>Streptomycetaceae</taxon>
        <taxon>Streptantibioticus</taxon>
    </lineage>
</organism>
<feature type="transmembrane region" description="Helical" evidence="2">
    <location>
        <begin position="138"/>
        <end position="157"/>
    </location>
</feature>
<sequence length="174" mass="18615">MAERDEPPQDGTDGTEPRDPAGGAGAPLDEEAAWAQIVAGYGEEPELPEGWPDAEGEHEAATNKGVPEVPREFVIRATPRPGPRDYELTDDEDEGHFVPPEPPPLPPADVTTKFAWIAVLGGPLLVLGFVLFQEPLTWWAMVLGIGGFLGGFTTLVARMKGREEDDDPHGGAVV</sequence>
<feature type="compositionally biased region" description="Acidic residues" evidence="1">
    <location>
        <begin position="43"/>
        <end position="54"/>
    </location>
</feature>
<feature type="transmembrane region" description="Helical" evidence="2">
    <location>
        <begin position="114"/>
        <end position="132"/>
    </location>
</feature>
<keyword evidence="2" id="KW-1133">Transmembrane helix</keyword>
<comment type="caution">
    <text evidence="3">The sequence shown here is derived from an EMBL/GenBank/DDBJ whole genome shotgun (WGS) entry which is preliminary data.</text>
</comment>
<dbReference type="Proteomes" id="UP001206206">
    <property type="component" value="Unassembled WGS sequence"/>
</dbReference>
<evidence type="ECO:0000256" key="2">
    <source>
        <dbReference type="SAM" id="Phobius"/>
    </source>
</evidence>
<keyword evidence="2" id="KW-0812">Transmembrane</keyword>
<keyword evidence="4" id="KW-1185">Reference proteome</keyword>
<dbReference type="RefSeq" id="WP_255931819.1">
    <property type="nucleotide sequence ID" value="NZ_JANFNH010000047.1"/>
</dbReference>
<feature type="region of interest" description="Disordered" evidence="1">
    <location>
        <begin position="1"/>
        <end position="100"/>
    </location>
</feature>
<evidence type="ECO:0000256" key="1">
    <source>
        <dbReference type="SAM" id="MobiDB-lite"/>
    </source>
</evidence>
<keyword evidence="2" id="KW-0472">Membrane</keyword>
<name>A0ABT1PN58_9ACTN</name>
<accession>A0ABT1PN58</accession>